<dbReference type="RefSeq" id="WP_272742805.1">
    <property type="nucleotide sequence ID" value="NZ_JAQQKW010000019.1"/>
</dbReference>
<dbReference type="Proteomes" id="UP001216595">
    <property type="component" value="Unassembled WGS sequence"/>
</dbReference>
<proteinExistence type="predicted"/>
<protein>
    <submittedName>
        <fullName evidence="1">Uncharacterized protein</fullName>
    </submittedName>
</protein>
<dbReference type="EMBL" id="JAQQKW010000019">
    <property type="protein sequence ID" value="MDC7696164.1"/>
    <property type="molecule type" value="Genomic_DNA"/>
</dbReference>
<accession>A0ABT5IJ08</accession>
<evidence type="ECO:0000313" key="2">
    <source>
        <dbReference type="Proteomes" id="UP001216595"/>
    </source>
</evidence>
<reference evidence="1 2" key="1">
    <citation type="submission" date="2023-01" db="EMBL/GenBank/DDBJ databases">
        <title>Novel species of the genus Asticcacaulis isolated from rivers.</title>
        <authorList>
            <person name="Lu H."/>
        </authorList>
    </citation>
    <scope>NUCLEOTIDE SEQUENCE [LARGE SCALE GENOMIC DNA]</scope>
    <source>
        <strain evidence="1 2">DXS10W</strain>
    </source>
</reference>
<keyword evidence="2" id="KW-1185">Reference proteome</keyword>
<evidence type="ECO:0000313" key="1">
    <source>
        <dbReference type="EMBL" id="MDC7696164.1"/>
    </source>
</evidence>
<comment type="caution">
    <text evidence="1">The sequence shown here is derived from an EMBL/GenBank/DDBJ whole genome shotgun (WGS) entry which is preliminary data.</text>
</comment>
<name>A0ABT5IJ08_9CAUL</name>
<gene>
    <name evidence="1" type="ORF">PQU94_17955</name>
</gene>
<organism evidence="1 2">
    <name type="scientific">Asticcacaulis currens</name>
    <dbReference type="NCBI Taxonomy" id="2984210"/>
    <lineage>
        <taxon>Bacteria</taxon>
        <taxon>Pseudomonadati</taxon>
        <taxon>Pseudomonadota</taxon>
        <taxon>Alphaproteobacteria</taxon>
        <taxon>Caulobacterales</taxon>
        <taxon>Caulobacteraceae</taxon>
        <taxon>Asticcacaulis</taxon>
    </lineage>
</organism>
<sequence>MARYYITQAEAYLLSFLPSCQFHAEDRQLYHDHVSPRLIRDLLLTYDYEDAIAVLTYVIERIDIRHDRAKDRRHRYELACYRSWLANIRGQIENDYAPDRAVQRPSFMEAVKRVIARQAQP</sequence>